<proteinExistence type="predicted"/>
<dbReference type="RefSeq" id="WP_165794134.1">
    <property type="nucleotide sequence ID" value="NZ_BFAG01000005.1"/>
</dbReference>
<evidence type="ECO:0000259" key="1">
    <source>
        <dbReference type="Pfam" id="PF01909"/>
    </source>
</evidence>
<dbReference type="GO" id="GO:0016779">
    <property type="term" value="F:nucleotidyltransferase activity"/>
    <property type="evidence" value="ECO:0007669"/>
    <property type="project" value="InterPro"/>
</dbReference>
<dbReference type="InterPro" id="IPR002934">
    <property type="entry name" value="Polymerase_NTP_transf_dom"/>
</dbReference>
<dbReference type="CDD" id="cd05403">
    <property type="entry name" value="NT_KNTase_like"/>
    <property type="match status" value="1"/>
</dbReference>
<comment type="caution">
    <text evidence="2">The sequence shown here is derived from an EMBL/GenBank/DDBJ whole genome shotgun (WGS) entry which is preliminary data.</text>
</comment>
<dbReference type="SUPFAM" id="SSF81301">
    <property type="entry name" value="Nucleotidyltransferase"/>
    <property type="match status" value="1"/>
</dbReference>
<name>A0A2I9DXS8_9DEIO</name>
<organism evidence="2 3">
    <name type="scientific">Deinococcus aerius</name>
    <dbReference type="NCBI Taxonomy" id="200253"/>
    <lineage>
        <taxon>Bacteria</taxon>
        <taxon>Thermotogati</taxon>
        <taxon>Deinococcota</taxon>
        <taxon>Deinococci</taxon>
        <taxon>Deinococcales</taxon>
        <taxon>Deinococcaceae</taxon>
        <taxon>Deinococcus</taxon>
    </lineage>
</organism>
<sequence>MSLPDWVHVRLGDRADVLGALLYGSRALGGAGPGSDIDLLLIVAGERAPGPEAWHGPDGGQADVHFTTLTGWREMPERRGWWTFGYANGRPVYDPGGVVARGLEALRVPPPSHRAAGRDMLDGYLNATYRSVKAWRRGDELGARLQATLGLSYLLDGLFRLAGTWTPYWDRLEGYWERLAPLGLDVGALRAEVEAVSRTPADAAQLALYRRISGWMRAHDLGSILDAWDGPFHNTMRS</sequence>
<gene>
    <name evidence="2" type="ORF">DAERI_050094</name>
</gene>
<evidence type="ECO:0000313" key="3">
    <source>
        <dbReference type="Proteomes" id="UP000236569"/>
    </source>
</evidence>
<evidence type="ECO:0000313" key="2">
    <source>
        <dbReference type="EMBL" id="GBF05585.1"/>
    </source>
</evidence>
<dbReference type="EMBL" id="BFAG01000005">
    <property type="protein sequence ID" value="GBF05585.1"/>
    <property type="molecule type" value="Genomic_DNA"/>
</dbReference>
<feature type="domain" description="Polymerase nucleotidyl transferase" evidence="1">
    <location>
        <begin position="17"/>
        <end position="46"/>
    </location>
</feature>
<accession>A0A2I9DXS8</accession>
<reference evidence="3" key="1">
    <citation type="submission" date="2018-01" db="EMBL/GenBank/DDBJ databases">
        <title>Draft Genome Sequence of the Radioresistant Bacterium Deinococcus aerius TR0125, Isolated from the Higher Atmosphere above Japan.</title>
        <authorList>
            <person name="Satoh K."/>
            <person name="Arai H."/>
            <person name="Sanzen T."/>
            <person name="Kawaguchi Y."/>
            <person name="Hayashi H."/>
            <person name="Yokobori S."/>
            <person name="Yamagishi A."/>
            <person name="Oono Y."/>
            <person name="Narumi I."/>
        </authorList>
    </citation>
    <scope>NUCLEOTIDE SEQUENCE [LARGE SCALE GENOMIC DNA]</scope>
    <source>
        <strain evidence="3">TR0125</strain>
    </source>
</reference>
<dbReference type="InterPro" id="IPR043519">
    <property type="entry name" value="NT_sf"/>
</dbReference>
<dbReference type="Proteomes" id="UP000236569">
    <property type="component" value="Unassembled WGS sequence"/>
</dbReference>
<dbReference type="Gene3D" id="3.30.460.10">
    <property type="entry name" value="Beta Polymerase, domain 2"/>
    <property type="match status" value="1"/>
</dbReference>
<keyword evidence="3" id="KW-1185">Reference proteome</keyword>
<dbReference type="Pfam" id="PF01909">
    <property type="entry name" value="NTP_transf_2"/>
    <property type="match status" value="1"/>
</dbReference>
<dbReference type="AlphaFoldDB" id="A0A2I9DXS8"/>
<protein>
    <recommendedName>
        <fullName evidence="1">Polymerase nucleotidyl transferase domain-containing protein</fullName>
    </recommendedName>
</protein>